<dbReference type="EMBL" id="LR027516">
    <property type="protein sequence ID" value="VCU48443.1"/>
    <property type="molecule type" value="Genomic_DNA"/>
</dbReference>
<dbReference type="PANTHER" id="PTHR43032">
    <property type="entry name" value="PROTEIN-METHIONINE-SULFOXIDE REDUCTASE"/>
    <property type="match status" value="1"/>
</dbReference>
<evidence type="ECO:0000259" key="2">
    <source>
        <dbReference type="Pfam" id="PF00174"/>
    </source>
</evidence>
<dbReference type="EMBL" id="COPH01000002">
    <property type="protein sequence ID" value="CLV50212.1"/>
    <property type="molecule type" value="Genomic_DNA"/>
</dbReference>
<evidence type="ECO:0000313" key="12">
    <source>
        <dbReference type="Proteomes" id="UP000671119"/>
    </source>
</evidence>
<protein>
    <submittedName>
        <fullName evidence="4">Molybdopterin-dependent oxidoreductase</fullName>
    </submittedName>
    <submittedName>
        <fullName evidence="5">TMAO/DMSO reductase</fullName>
    </submittedName>
    <submittedName>
        <fullName evidence="3">Transmembrane protein</fullName>
    </submittedName>
</protein>
<keyword evidence="1" id="KW-1133">Transmembrane helix</keyword>
<evidence type="ECO:0000313" key="7">
    <source>
        <dbReference type="EMBL" id="VCU48443.1"/>
    </source>
</evidence>
<reference evidence="5 9" key="4">
    <citation type="submission" date="2017-02" db="EMBL/GenBank/DDBJ databases">
        <title>Protein polymorphisms may explain contrasting epidemiological fitness of two variants of a multidrug-resistant Mycobacterium tuberculosis strain.</title>
        <authorList>
            <person name="Bigi M.M."/>
            <person name="Lopez B."/>
            <person name="Blanco F.C."/>
            <person name="Sasiain M.C."/>
            <person name="De La Barrera S."/>
            <person name="Ritacco V."/>
            <person name="Bigi F."/>
            <person name="Soria M.A."/>
        </authorList>
    </citation>
    <scope>NUCLEOTIDE SEQUENCE [LARGE SCALE GENOMIC DNA]</scope>
    <source>
        <strain evidence="5 9">6548</strain>
    </source>
</reference>
<dbReference type="InterPro" id="IPR036374">
    <property type="entry name" value="OxRdtase_Mopterin-bd_sf"/>
</dbReference>
<evidence type="ECO:0000313" key="10">
    <source>
        <dbReference type="Proteomes" id="UP000256381"/>
    </source>
</evidence>
<feature type="domain" description="Oxidoreductase molybdopterin-binding" evidence="2">
    <location>
        <begin position="310"/>
        <end position="441"/>
    </location>
</feature>
<dbReference type="Proteomes" id="UP000050139">
    <property type="component" value="Unassembled WGS sequence"/>
</dbReference>
<evidence type="ECO:0000313" key="4">
    <source>
        <dbReference type="EMBL" id="MBP0681658.1"/>
    </source>
</evidence>
<evidence type="ECO:0000313" key="3">
    <source>
        <dbReference type="EMBL" id="CLV50212.1"/>
    </source>
</evidence>
<dbReference type="Proteomes" id="UP000300237">
    <property type="component" value="Chromosome"/>
</dbReference>
<dbReference type="GeneID" id="45424189"/>
<dbReference type="EMBL" id="JAGIZI010000001">
    <property type="protein sequence ID" value="MBP0681658.1"/>
    <property type="molecule type" value="Genomic_DNA"/>
</dbReference>
<feature type="transmembrane region" description="Helical" evidence="1">
    <location>
        <begin position="249"/>
        <end position="272"/>
    </location>
</feature>
<accession>A0A045IRL7</accession>
<gene>
    <name evidence="5" type="ORF">A4S10_00237</name>
    <name evidence="7" type="ORF">DKC2_0243</name>
    <name evidence="6" type="ORF">DSJ38_03025</name>
    <name evidence="3" type="ORF">ERS094118_00297</name>
    <name evidence="4" type="ORF">J8J21_00600</name>
</gene>
<reference evidence="5 9" key="2">
    <citation type="submission" date="2016-04" db="EMBL/GenBank/DDBJ databases">
        <authorList>
            <person name="Bigi M."/>
            <person name="Bigi F."/>
            <person name="Soria M.A."/>
        </authorList>
    </citation>
    <scope>NUCLEOTIDE SEQUENCE [LARGE SCALE GENOMIC DNA]</scope>
    <source>
        <strain evidence="5 9">6548</strain>
    </source>
</reference>
<reference evidence="6 10" key="3">
    <citation type="journal article" date="2017" name="N. Engl. J. Med.">
        <title>Transmission of Extensively Drug-Resistant Tuberculosis in South Africa.</title>
        <authorList>
            <person name="Shah N.S."/>
            <person name="Auld S.C."/>
            <person name="Brust J.C."/>
            <person name="Mathema B."/>
            <person name="Ismail N."/>
            <person name="Moodley P."/>
            <person name="Mlisana K."/>
            <person name="Allana S."/>
            <person name="Campbell A."/>
            <person name="Mthiyane T."/>
            <person name="Morris N."/>
            <person name="Mpangase P."/>
            <person name="van der Meulen H."/>
            <person name="Omar S.V."/>
            <person name="Brown T.S."/>
            <person name="Narechania A."/>
            <person name="Shaskina E."/>
            <person name="Kapwata T."/>
            <person name="Kreiswirth B."/>
            <person name="Gandhi N.R."/>
        </authorList>
    </citation>
    <scope>NUCLEOTIDE SEQUENCE [LARGE SCALE GENOMIC DNA]</scope>
    <source>
        <strain evidence="6 10">32301_S10</strain>
    </source>
</reference>
<dbReference type="Proteomes" id="UP000256381">
    <property type="component" value="Unassembled WGS sequence"/>
</dbReference>
<name>A0A045IRL7_MYCTX</name>
<evidence type="ECO:0000313" key="11">
    <source>
        <dbReference type="Proteomes" id="UP000300237"/>
    </source>
</evidence>
<evidence type="ECO:0000313" key="6">
    <source>
        <dbReference type="EMBL" id="REQ56194.1"/>
    </source>
</evidence>
<feature type="transmembrane region" description="Helical" evidence="1">
    <location>
        <begin position="46"/>
        <end position="73"/>
    </location>
</feature>
<evidence type="ECO:0000313" key="9">
    <source>
        <dbReference type="Proteomes" id="UP000189452"/>
    </source>
</evidence>
<dbReference type="OMA" id="LHFYGAW"/>
<evidence type="ECO:0000313" key="5">
    <source>
        <dbReference type="EMBL" id="OMH58089.1"/>
    </source>
</evidence>
<dbReference type="AlphaFoldDB" id="A0A045IRL7"/>
<dbReference type="SUPFAM" id="SSF56524">
    <property type="entry name" value="Oxidoreductase molybdopterin-binding domain"/>
    <property type="match status" value="1"/>
</dbReference>
<dbReference type="InterPro" id="IPR000572">
    <property type="entry name" value="OxRdtase_Mopterin-bd_dom"/>
</dbReference>
<dbReference type="Pfam" id="PF00174">
    <property type="entry name" value="Oxidored_molyb"/>
    <property type="match status" value="1"/>
</dbReference>
<reference evidence="3 8" key="1">
    <citation type="submission" date="2015-03" db="EMBL/GenBank/DDBJ databases">
        <authorList>
            <consortium name="Pathogen Informatics"/>
            <person name="Murphy D."/>
        </authorList>
    </citation>
    <scope>NUCLEOTIDE SEQUENCE [LARGE SCALE GENOMIC DNA]</scope>
    <source>
        <strain evidence="3 8">0268S</strain>
    </source>
</reference>
<keyword evidence="1 3" id="KW-0812">Transmembrane</keyword>
<dbReference type="PANTHER" id="PTHR43032:SF2">
    <property type="entry name" value="BLL0505 PROTEIN"/>
    <property type="match status" value="1"/>
</dbReference>
<dbReference type="Proteomes" id="UP000189452">
    <property type="component" value="Chromosome"/>
</dbReference>
<reference evidence="7 11" key="6">
    <citation type="submission" date="2018-08" db="EMBL/GenBank/DDBJ databases">
        <authorList>
            <person name="Fokvardsen B D."/>
            <person name="Norman A."/>
        </authorList>
    </citation>
    <scope>NUCLEOTIDE SEQUENCE [LARGE SCALE GENOMIC DNA]</scope>
    <source>
        <strain evidence="7 11">DKC2</strain>
    </source>
</reference>
<reference evidence="6" key="5">
    <citation type="submission" date="2018-07" db="EMBL/GenBank/DDBJ databases">
        <authorList>
            <person name="Shah S."/>
            <person name="Brown T."/>
            <person name="Auld S."/>
            <person name="Bratton K."/>
            <person name="Narechania A."/>
            <person name="Mathema B."/>
            <person name="Gandhi N."/>
        </authorList>
    </citation>
    <scope>NUCLEOTIDE SEQUENCE</scope>
    <source>
        <strain evidence="6">32301_S10</strain>
    </source>
</reference>
<reference evidence="4 12" key="7">
    <citation type="submission" date="2021-03" db="EMBL/GenBank/DDBJ databases">
        <title>Whole Genome Sequencing of Mycobacterium tuberculosis clinical isolates from Arunachal Pradesh, India.</title>
        <authorList>
            <person name="Singh S."/>
            <person name="Mudliar S.R."/>
            <person name="Kulsum U."/>
            <person name="Rufai S.B."/>
            <person name="Singh P.K."/>
            <person name="Umpo M."/>
            <person name="Nyori M."/>
        </authorList>
    </citation>
    <scope>NUCLEOTIDE SEQUENCE [LARGE SCALE GENOMIC DNA]</scope>
    <source>
        <strain evidence="4 12">OMICS/BPL/0142/20/SP</strain>
    </source>
</reference>
<feature type="transmembrane region" description="Helical" evidence="1">
    <location>
        <begin position="150"/>
        <end position="170"/>
    </location>
</feature>
<dbReference type="Gene3D" id="3.90.420.10">
    <property type="entry name" value="Oxidoreductase, molybdopterin-binding domain"/>
    <property type="match status" value="1"/>
</dbReference>
<dbReference type="RefSeq" id="WP_003901829.1">
    <property type="nucleotide sequence ID" value="NZ_AP017901.1"/>
</dbReference>
<dbReference type="EMBL" id="QTBD01000040">
    <property type="protein sequence ID" value="REQ56194.1"/>
    <property type="molecule type" value="Genomic_DNA"/>
</dbReference>
<feature type="transmembrane region" description="Helical" evidence="1">
    <location>
        <begin position="176"/>
        <end position="199"/>
    </location>
</feature>
<evidence type="ECO:0000313" key="8">
    <source>
        <dbReference type="Proteomes" id="UP000050139"/>
    </source>
</evidence>
<evidence type="ECO:0000256" key="1">
    <source>
        <dbReference type="SAM" id="Phobius"/>
    </source>
</evidence>
<feature type="transmembrane region" description="Helical" evidence="1">
    <location>
        <begin position="109"/>
        <end position="129"/>
    </location>
</feature>
<sequence>MSDPARGAEAEDAYGFPAGLWRWLQRHPPPALHRLTRFRSPLRGPWLTSVFGLVLLVALPFVIITGLLSYIAYAPQLGQAIPGDVGWLRLPAFTWPTRPSWLYRLTQGLHVGLGLVIIPVVLAKLWSVIPRLFVWPPARSIAQVLERLSVLMLVGGILFQIVTGVLNIQYDYIFGFSFYTGHYFGAWVFIAGFLLHIVVKIPHMVTGLRSIPMREVLGTNVADTRAQPCDPDGLVSVNPGEATLSRRGALGLVGAGVLLIGVLTVGQTLGGFTRKAALLLPRGRVVSPGDFPVNKTAAAAGITAEAIGPDWRLVLRGGPAEVVLDRATLAGLPQRTARLPLACVEGWSAVRTWSGVPLAELALLAGVPAARSARVTSLQRGGAFGEAKLAANQIADPDALLALRVDGADLSLDHGYPARIIVPALPGVHNTKWVAGIEFHKR</sequence>
<dbReference type="EMBL" id="LWDQ01000001">
    <property type="protein sequence ID" value="OMH58089.1"/>
    <property type="molecule type" value="Genomic_DNA"/>
</dbReference>
<dbReference type="Proteomes" id="UP000671119">
    <property type="component" value="Unassembled WGS sequence"/>
</dbReference>
<proteinExistence type="predicted"/>
<keyword evidence="1" id="KW-0472">Membrane</keyword>
<organism evidence="5 9">
    <name type="scientific">Mycobacterium tuberculosis</name>
    <dbReference type="NCBI Taxonomy" id="1773"/>
    <lineage>
        <taxon>Bacteria</taxon>
        <taxon>Bacillati</taxon>
        <taxon>Actinomycetota</taxon>
        <taxon>Actinomycetes</taxon>
        <taxon>Mycobacteriales</taxon>
        <taxon>Mycobacteriaceae</taxon>
        <taxon>Mycobacterium</taxon>
        <taxon>Mycobacterium tuberculosis complex</taxon>
    </lineage>
</organism>
<dbReference type="CDD" id="cd00321">
    <property type="entry name" value="SO_family_Moco"/>
    <property type="match status" value="1"/>
</dbReference>